<dbReference type="Proteomes" id="UP000799428">
    <property type="component" value="Unassembled WGS sequence"/>
</dbReference>
<accession>A0A6G1KA38</accession>
<protein>
    <submittedName>
        <fullName evidence="1">Uncharacterized protein</fullName>
    </submittedName>
</protein>
<gene>
    <name evidence="1" type="ORF">K504DRAFT_467460</name>
</gene>
<reference evidence="1" key="1">
    <citation type="journal article" date="2020" name="Stud. Mycol.">
        <title>101 Dothideomycetes genomes: a test case for predicting lifestyles and emergence of pathogens.</title>
        <authorList>
            <person name="Haridas S."/>
            <person name="Albert R."/>
            <person name="Binder M."/>
            <person name="Bloem J."/>
            <person name="Labutti K."/>
            <person name="Salamov A."/>
            <person name="Andreopoulos B."/>
            <person name="Baker S."/>
            <person name="Barry K."/>
            <person name="Bills G."/>
            <person name="Bluhm B."/>
            <person name="Cannon C."/>
            <person name="Castanera R."/>
            <person name="Culley D."/>
            <person name="Daum C."/>
            <person name="Ezra D."/>
            <person name="Gonzalez J."/>
            <person name="Henrissat B."/>
            <person name="Kuo A."/>
            <person name="Liang C."/>
            <person name="Lipzen A."/>
            <person name="Lutzoni F."/>
            <person name="Magnuson J."/>
            <person name="Mondo S."/>
            <person name="Nolan M."/>
            <person name="Ohm R."/>
            <person name="Pangilinan J."/>
            <person name="Park H.-J."/>
            <person name="Ramirez L."/>
            <person name="Alfaro M."/>
            <person name="Sun H."/>
            <person name="Tritt A."/>
            <person name="Yoshinaga Y."/>
            <person name="Zwiers L.-H."/>
            <person name="Turgeon B."/>
            <person name="Goodwin S."/>
            <person name="Spatafora J."/>
            <person name="Crous P."/>
            <person name="Grigoriev I."/>
        </authorList>
    </citation>
    <scope>NUCLEOTIDE SEQUENCE</scope>
    <source>
        <strain evidence="1">CBS 279.74</strain>
    </source>
</reference>
<dbReference type="EMBL" id="MU005770">
    <property type="protein sequence ID" value="KAF2709493.1"/>
    <property type="molecule type" value="Genomic_DNA"/>
</dbReference>
<keyword evidence="2" id="KW-1185">Reference proteome</keyword>
<sequence>MQLTLVCALPPHSSLAAADIYLPPNILSYAAHRDSIQTWEALTRKRISGGSHEVLGSPVWSTIGDAFHLGLWSPKESKNITQRD</sequence>
<name>A0A6G1KA38_9PLEO</name>
<evidence type="ECO:0000313" key="1">
    <source>
        <dbReference type="EMBL" id="KAF2709493.1"/>
    </source>
</evidence>
<organism evidence="1 2">
    <name type="scientific">Pleomassaria siparia CBS 279.74</name>
    <dbReference type="NCBI Taxonomy" id="1314801"/>
    <lineage>
        <taxon>Eukaryota</taxon>
        <taxon>Fungi</taxon>
        <taxon>Dikarya</taxon>
        <taxon>Ascomycota</taxon>
        <taxon>Pezizomycotina</taxon>
        <taxon>Dothideomycetes</taxon>
        <taxon>Pleosporomycetidae</taxon>
        <taxon>Pleosporales</taxon>
        <taxon>Pleomassariaceae</taxon>
        <taxon>Pleomassaria</taxon>
    </lineage>
</organism>
<dbReference type="AlphaFoldDB" id="A0A6G1KA38"/>
<evidence type="ECO:0000313" key="2">
    <source>
        <dbReference type="Proteomes" id="UP000799428"/>
    </source>
</evidence>
<proteinExistence type="predicted"/>